<name>A0A172TZ29_9BACT</name>
<evidence type="ECO:0000256" key="1">
    <source>
        <dbReference type="SAM" id="SignalP"/>
    </source>
</evidence>
<accession>A0A172TZ29</accession>
<dbReference type="KEGG" id="fla:SY85_18590"/>
<protein>
    <recommendedName>
        <fullName evidence="4">DUF3192 domain-containing protein</fullName>
    </recommendedName>
</protein>
<sequence length="149" mass="16575">MKSAAILVCALILATHTISAQALPKKPTREELGSYNQANLLKVDIGVTKTKALEAMGGIQKIKTYINTSMVTKKEGVIINNPYSREFKTDSAGNTMEVVWYYTNTKKAEGDITKEQLTPIVLEKNAVVGMGWDFYEEYAKRKGITIEPR</sequence>
<feature type="signal peptide" evidence="1">
    <location>
        <begin position="1"/>
        <end position="22"/>
    </location>
</feature>
<proteinExistence type="predicted"/>
<evidence type="ECO:0000313" key="3">
    <source>
        <dbReference type="Proteomes" id="UP000077177"/>
    </source>
</evidence>
<dbReference type="Pfam" id="PF11399">
    <property type="entry name" value="DUF3192"/>
    <property type="match status" value="1"/>
</dbReference>
<organism evidence="2 3">
    <name type="scientific">Flavisolibacter tropicus</name>
    <dbReference type="NCBI Taxonomy" id="1492898"/>
    <lineage>
        <taxon>Bacteria</taxon>
        <taxon>Pseudomonadati</taxon>
        <taxon>Bacteroidota</taxon>
        <taxon>Chitinophagia</taxon>
        <taxon>Chitinophagales</taxon>
        <taxon>Chitinophagaceae</taxon>
        <taxon>Flavisolibacter</taxon>
    </lineage>
</organism>
<dbReference type="OrthoDB" id="6399368at2"/>
<feature type="chain" id="PRO_5008001428" description="DUF3192 domain-containing protein" evidence="1">
    <location>
        <begin position="23"/>
        <end position="149"/>
    </location>
</feature>
<evidence type="ECO:0008006" key="4">
    <source>
        <dbReference type="Google" id="ProtNLM"/>
    </source>
</evidence>
<dbReference type="AlphaFoldDB" id="A0A172TZ29"/>
<dbReference type="RefSeq" id="WP_066406434.1">
    <property type="nucleotide sequence ID" value="NZ_CP011390.1"/>
</dbReference>
<dbReference type="Proteomes" id="UP000077177">
    <property type="component" value="Chromosome"/>
</dbReference>
<gene>
    <name evidence="2" type="ORF">SY85_18590</name>
</gene>
<keyword evidence="3" id="KW-1185">Reference proteome</keyword>
<reference evidence="3" key="1">
    <citation type="submission" date="2015-01" db="EMBL/GenBank/DDBJ databases">
        <title>Flavisolibacter sp./LCS9/ whole genome sequencing.</title>
        <authorList>
            <person name="Kim M.K."/>
            <person name="Srinivasan S."/>
            <person name="Lee J.-J."/>
        </authorList>
    </citation>
    <scope>NUCLEOTIDE SEQUENCE [LARGE SCALE GENOMIC DNA]</scope>
    <source>
        <strain evidence="3">LCS9</strain>
    </source>
</reference>
<keyword evidence="1" id="KW-0732">Signal</keyword>
<dbReference type="InterPro" id="IPR021534">
    <property type="entry name" value="DUF3192"/>
</dbReference>
<evidence type="ECO:0000313" key="2">
    <source>
        <dbReference type="EMBL" id="ANE52198.1"/>
    </source>
</evidence>
<reference evidence="2 3" key="2">
    <citation type="journal article" date="2016" name="Int. J. Syst. Evol. Microbiol.">
        <title>Flavisolibacter tropicus sp. nov., isolated from tropical soil.</title>
        <authorList>
            <person name="Lee J.J."/>
            <person name="Kang M.S."/>
            <person name="Kim G.S."/>
            <person name="Lee C.S."/>
            <person name="Lim S."/>
            <person name="Lee J."/>
            <person name="Roh S.H."/>
            <person name="Kang H."/>
            <person name="Ha J.M."/>
            <person name="Bae S."/>
            <person name="Jung H.Y."/>
            <person name="Kim M.K."/>
        </authorList>
    </citation>
    <scope>NUCLEOTIDE SEQUENCE [LARGE SCALE GENOMIC DNA]</scope>
    <source>
        <strain evidence="2 3">LCS9</strain>
    </source>
</reference>
<dbReference type="EMBL" id="CP011390">
    <property type="protein sequence ID" value="ANE52198.1"/>
    <property type="molecule type" value="Genomic_DNA"/>
</dbReference>